<organism evidence="3 4">
    <name type="scientific">Cyclostephanos tholiformis</name>
    <dbReference type="NCBI Taxonomy" id="382380"/>
    <lineage>
        <taxon>Eukaryota</taxon>
        <taxon>Sar</taxon>
        <taxon>Stramenopiles</taxon>
        <taxon>Ochrophyta</taxon>
        <taxon>Bacillariophyta</taxon>
        <taxon>Coscinodiscophyceae</taxon>
        <taxon>Thalassiosirophycidae</taxon>
        <taxon>Stephanodiscales</taxon>
        <taxon>Stephanodiscaceae</taxon>
        <taxon>Cyclostephanos</taxon>
    </lineage>
</organism>
<dbReference type="PANTHER" id="PTHR34044">
    <property type="entry name" value="NUCLEAR PROTEIN"/>
    <property type="match status" value="1"/>
</dbReference>
<feature type="signal peptide" evidence="2">
    <location>
        <begin position="1"/>
        <end position="38"/>
    </location>
</feature>
<keyword evidence="4" id="KW-1185">Reference proteome</keyword>
<gene>
    <name evidence="3" type="ORF">ACHAXA_001535</name>
</gene>
<evidence type="ECO:0000313" key="4">
    <source>
        <dbReference type="Proteomes" id="UP001530377"/>
    </source>
</evidence>
<feature type="compositionally biased region" description="Low complexity" evidence="1">
    <location>
        <begin position="56"/>
        <end position="71"/>
    </location>
</feature>
<dbReference type="Proteomes" id="UP001530377">
    <property type="component" value="Unassembled WGS sequence"/>
</dbReference>
<dbReference type="AlphaFoldDB" id="A0ABD3RX45"/>
<evidence type="ECO:0000313" key="3">
    <source>
        <dbReference type="EMBL" id="KAL3816797.1"/>
    </source>
</evidence>
<feature type="chain" id="PRO_5044855058" evidence="2">
    <location>
        <begin position="39"/>
        <end position="299"/>
    </location>
</feature>
<name>A0ABD3RX45_9STRA</name>
<accession>A0ABD3RX45</accession>
<keyword evidence="2" id="KW-0732">Signal</keyword>
<dbReference type="EMBL" id="JALLPB020000132">
    <property type="protein sequence ID" value="KAL3816797.1"/>
    <property type="molecule type" value="Genomic_DNA"/>
</dbReference>
<protein>
    <submittedName>
        <fullName evidence="3">Uncharacterized protein</fullName>
    </submittedName>
</protein>
<proteinExistence type="predicted"/>
<feature type="region of interest" description="Disordered" evidence="1">
    <location>
        <begin position="50"/>
        <end position="72"/>
    </location>
</feature>
<evidence type="ECO:0000256" key="1">
    <source>
        <dbReference type="SAM" id="MobiDB-lite"/>
    </source>
</evidence>
<comment type="caution">
    <text evidence="3">The sequence shown here is derived from an EMBL/GenBank/DDBJ whole genome shotgun (WGS) entry which is preliminary data.</text>
</comment>
<feature type="non-terminal residue" evidence="3">
    <location>
        <position position="1"/>
    </location>
</feature>
<sequence length="299" mass="32191">YIIIDDQNRAQPTMTRISAAISFAVLAIMANLHTSAEAFSPSKICTANKAPSSLASTGTTTEPSPSSTPSPRYETVVIGGGRIGSLISANAKLLGRSDSISASIDPDGSGPIYVATRNDVLSTIVDECPTSRRKDLVFLQNGYLDDFLKERELIENTQALLYLSVTARGVDPVDGITSIDPDGLTAATGVHAMAFAERLANLGLKCKLVRDVISELTSAVSSREGIKFAPGTIERLEAYTDVVSDFPCGVKEFEWRNRYFYDLGDDRCPRHNGLLRECAEGGKLGFKLPPIARDAPMNK</sequence>
<evidence type="ECO:0000256" key="2">
    <source>
        <dbReference type="SAM" id="SignalP"/>
    </source>
</evidence>
<reference evidence="3 4" key="1">
    <citation type="submission" date="2024-10" db="EMBL/GenBank/DDBJ databases">
        <title>Updated reference genomes for cyclostephanoid diatoms.</title>
        <authorList>
            <person name="Roberts W.R."/>
            <person name="Alverson A.J."/>
        </authorList>
    </citation>
    <scope>NUCLEOTIDE SEQUENCE [LARGE SCALE GENOMIC DNA]</scope>
    <source>
        <strain evidence="3 4">AJA228-03</strain>
    </source>
</reference>
<dbReference type="PANTHER" id="PTHR34044:SF1">
    <property type="entry name" value="NUCLEAR PROTEIN"/>
    <property type="match status" value="1"/>
</dbReference>